<dbReference type="InterPro" id="IPR046347">
    <property type="entry name" value="bZIP_sf"/>
</dbReference>
<keyword evidence="4" id="KW-1185">Reference proteome</keyword>
<sequence>MWPPTENICQYSYLDHNNLSPHVLHEHYHHNHYPHTSQNNYECFQTLSCPSDLPVETSFNNYTDLNNYWCPPEDHCAHKRCQAHWHENIPEGQSKIFEEISKECEHFLKQADCEKCKIRHQDGGEEAIPIDDLVEIVMQTVDNIKDQVSPKNSSVDKKREQNKVAAARYRDKQKARWKGLLESREKEEKRNVELKSKVKKLEEEVDALRKKFLMTITQ</sequence>
<proteinExistence type="predicted"/>
<organism evidence="3 4">
    <name type="scientific">Caenorhabditis bovis</name>
    <dbReference type="NCBI Taxonomy" id="2654633"/>
    <lineage>
        <taxon>Eukaryota</taxon>
        <taxon>Metazoa</taxon>
        <taxon>Ecdysozoa</taxon>
        <taxon>Nematoda</taxon>
        <taxon>Chromadorea</taxon>
        <taxon>Rhabditida</taxon>
        <taxon>Rhabditina</taxon>
        <taxon>Rhabditomorpha</taxon>
        <taxon>Rhabditoidea</taxon>
        <taxon>Rhabditidae</taxon>
        <taxon>Peloderinae</taxon>
        <taxon>Caenorhabditis</taxon>
    </lineage>
</organism>
<dbReference type="Pfam" id="PF00170">
    <property type="entry name" value="bZIP_1"/>
    <property type="match status" value="1"/>
</dbReference>
<comment type="caution">
    <text evidence="3">The sequence shown here is derived from an EMBL/GenBank/DDBJ whole genome shotgun (WGS) entry which is preliminary data.</text>
</comment>
<dbReference type="OrthoDB" id="5847285at2759"/>
<feature type="coiled-coil region" evidence="1">
    <location>
        <begin position="184"/>
        <end position="211"/>
    </location>
</feature>
<gene>
    <name evidence="3" type="ORF">CBOVIS_LOCUS11662</name>
</gene>
<dbReference type="GO" id="GO:0003700">
    <property type="term" value="F:DNA-binding transcription factor activity"/>
    <property type="evidence" value="ECO:0007669"/>
    <property type="project" value="InterPro"/>
</dbReference>
<dbReference type="SUPFAM" id="SSF57959">
    <property type="entry name" value="Leucine zipper domain"/>
    <property type="match status" value="1"/>
</dbReference>
<name>A0A8S1FF19_9PELO</name>
<accession>A0A8S1FF19</accession>
<dbReference type="SMART" id="SM00338">
    <property type="entry name" value="BRLZ"/>
    <property type="match status" value="1"/>
</dbReference>
<reference evidence="3 4" key="1">
    <citation type="submission" date="2020-04" db="EMBL/GenBank/DDBJ databases">
        <authorList>
            <person name="Laetsch R D."/>
            <person name="Stevens L."/>
            <person name="Kumar S."/>
            <person name="Blaxter L. M."/>
        </authorList>
    </citation>
    <scope>NUCLEOTIDE SEQUENCE [LARGE SCALE GENOMIC DNA]</scope>
</reference>
<dbReference type="Gene3D" id="1.20.5.170">
    <property type="match status" value="1"/>
</dbReference>
<evidence type="ECO:0000313" key="4">
    <source>
        <dbReference type="Proteomes" id="UP000494206"/>
    </source>
</evidence>
<dbReference type="InterPro" id="IPR004827">
    <property type="entry name" value="bZIP"/>
</dbReference>
<evidence type="ECO:0000256" key="1">
    <source>
        <dbReference type="SAM" id="Coils"/>
    </source>
</evidence>
<feature type="domain" description="BZIP" evidence="2">
    <location>
        <begin position="157"/>
        <end position="215"/>
    </location>
</feature>
<evidence type="ECO:0000259" key="2">
    <source>
        <dbReference type="PROSITE" id="PS50217"/>
    </source>
</evidence>
<keyword evidence="1" id="KW-0175">Coiled coil</keyword>
<dbReference type="EMBL" id="CADEPM010000009">
    <property type="protein sequence ID" value="CAB3410098.1"/>
    <property type="molecule type" value="Genomic_DNA"/>
</dbReference>
<evidence type="ECO:0000313" key="3">
    <source>
        <dbReference type="EMBL" id="CAB3410098.1"/>
    </source>
</evidence>
<protein>
    <recommendedName>
        <fullName evidence="2">BZIP domain-containing protein</fullName>
    </recommendedName>
</protein>
<dbReference type="PROSITE" id="PS00036">
    <property type="entry name" value="BZIP_BASIC"/>
    <property type="match status" value="1"/>
</dbReference>
<dbReference type="CDD" id="cd14692">
    <property type="entry name" value="bZIP_ATF4"/>
    <property type="match status" value="1"/>
</dbReference>
<dbReference type="Proteomes" id="UP000494206">
    <property type="component" value="Unassembled WGS sequence"/>
</dbReference>
<dbReference type="PROSITE" id="PS50217">
    <property type="entry name" value="BZIP"/>
    <property type="match status" value="1"/>
</dbReference>
<dbReference type="AlphaFoldDB" id="A0A8S1FF19"/>